<dbReference type="Gene3D" id="3.10.50.40">
    <property type="match status" value="1"/>
</dbReference>
<dbReference type="PROSITE" id="PS01096">
    <property type="entry name" value="PPIC_PPIASE_1"/>
    <property type="match status" value="1"/>
</dbReference>
<dbReference type="HOGENOM" id="CLU_865361_0_0_6"/>
<dbReference type="eggNOG" id="COG0760">
    <property type="taxonomic scope" value="Bacteria"/>
</dbReference>
<comment type="similarity">
    <text evidence="2">Belongs to the PpiC/parvulin rotamase family.</text>
</comment>
<accession>A1WTQ9</accession>
<dbReference type="STRING" id="349124.Hhal_0277"/>
<feature type="domain" description="PpiC" evidence="11">
    <location>
        <begin position="170"/>
        <end position="272"/>
    </location>
</feature>
<reference evidence="13" key="1">
    <citation type="submission" date="2006-12" db="EMBL/GenBank/DDBJ databases">
        <title>Complete sequence of Halorhodospira halophila SL1.</title>
        <authorList>
            <consortium name="US DOE Joint Genome Institute"/>
            <person name="Copeland A."/>
            <person name="Lucas S."/>
            <person name="Lapidus A."/>
            <person name="Barry K."/>
            <person name="Detter J.C."/>
            <person name="Glavina del Rio T."/>
            <person name="Hammon N."/>
            <person name="Israni S."/>
            <person name="Dalin E."/>
            <person name="Tice H."/>
            <person name="Pitluck S."/>
            <person name="Saunders E."/>
            <person name="Brettin T."/>
            <person name="Bruce D."/>
            <person name="Han C."/>
            <person name="Tapia R."/>
            <person name="Schmutz J."/>
            <person name="Larimer F."/>
            <person name="Land M."/>
            <person name="Hauser L."/>
            <person name="Kyrpides N."/>
            <person name="Mikhailova N."/>
            <person name="Hoff W."/>
            <person name="Richardson P."/>
        </authorList>
    </citation>
    <scope>NUCLEOTIDE SEQUENCE [LARGE SCALE GENOMIC DNA]</scope>
    <source>
        <strain evidence="13">DSM 244 / SL1</strain>
    </source>
</reference>
<dbReference type="RefSeq" id="WP_011813094.1">
    <property type="nucleotide sequence ID" value="NC_008789.1"/>
</dbReference>
<dbReference type="Pfam" id="PF00639">
    <property type="entry name" value="Rotamase"/>
    <property type="match status" value="1"/>
</dbReference>
<evidence type="ECO:0000313" key="12">
    <source>
        <dbReference type="EMBL" id="ABM61071.1"/>
    </source>
</evidence>
<dbReference type="Pfam" id="PF04319">
    <property type="entry name" value="NifZ"/>
    <property type="match status" value="1"/>
</dbReference>
<proteinExistence type="inferred from homology"/>
<dbReference type="PROSITE" id="PS50198">
    <property type="entry name" value="PPIC_PPIASE_2"/>
    <property type="match status" value="1"/>
</dbReference>
<dbReference type="EC" id="5.2.1.8" evidence="4"/>
<evidence type="ECO:0000313" key="13">
    <source>
        <dbReference type="Proteomes" id="UP000000647"/>
    </source>
</evidence>
<evidence type="ECO:0000256" key="4">
    <source>
        <dbReference type="ARBA" id="ARBA00013194"/>
    </source>
</evidence>
<keyword evidence="7" id="KW-0535">Nitrogen fixation</keyword>
<dbReference type="EMBL" id="CP000544">
    <property type="protein sequence ID" value="ABM61071.1"/>
    <property type="molecule type" value="Genomic_DNA"/>
</dbReference>
<organism evidence="12 13">
    <name type="scientific">Halorhodospira halophila (strain DSM 244 / SL1)</name>
    <name type="common">Ectothiorhodospira halophila (strain DSM 244 / SL1)</name>
    <dbReference type="NCBI Taxonomy" id="349124"/>
    <lineage>
        <taxon>Bacteria</taxon>
        <taxon>Pseudomonadati</taxon>
        <taxon>Pseudomonadota</taxon>
        <taxon>Gammaproteobacteria</taxon>
        <taxon>Chromatiales</taxon>
        <taxon>Ectothiorhodospiraceae</taxon>
        <taxon>Halorhodospira</taxon>
    </lineage>
</organism>
<dbReference type="InterPro" id="IPR007415">
    <property type="entry name" value="Nitrogenase_MoFe_mat_NifZ"/>
</dbReference>
<evidence type="ECO:0000256" key="5">
    <source>
        <dbReference type="ARBA" id="ARBA00022729"/>
    </source>
</evidence>
<evidence type="ECO:0000256" key="2">
    <source>
        <dbReference type="ARBA" id="ARBA00007656"/>
    </source>
</evidence>
<keyword evidence="8 9" id="KW-0413">Isomerase</keyword>
<dbReference type="SUPFAM" id="SSF54534">
    <property type="entry name" value="FKBP-like"/>
    <property type="match status" value="1"/>
</dbReference>
<dbReference type="KEGG" id="hha:Hhal_0277"/>
<keyword evidence="13" id="KW-1185">Reference proteome</keyword>
<gene>
    <name evidence="12" type="ordered locus">Hhal_0277</name>
</gene>
<dbReference type="InterPro" id="IPR046357">
    <property type="entry name" value="PPIase_dom_sf"/>
</dbReference>
<dbReference type="InterPro" id="IPR023058">
    <property type="entry name" value="PPIase_PpiC_CS"/>
</dbReference>
<dbReference type="GO" id="GO:0003755">
    <property type="term" value="F:peptidyl-prolyl cis-trans isomerase activity"/>
    <property type="evidence" value="ECO:0007669"/>
    <property type="project" value="UniProtKB-KW"/>
</dbReference>
<dbReference type="GO" id="GO:0009399">
    <property type="term" value="P:nitrogen fixation"/>
    <property type="evidence" value="ECO:0007669"/>
    <property type="project" value="InterPro"/>
</dbReference>
<evidence type="ECO:0000256" key="8">
    <source>
        <dbReference type="ARBA" id="ARBA00023235"/>
    </source>
</evidence>
<reference evidence="12 13" key="2">
    <citation type="journal article" date="2013" name="Stand. Genomic Sci.">
        <title>Complete genome sequence of Halorhodospira halophila SL1.</title>
        <authorList>
            <person name="Challacombe J.F."/>
            <person name="Majid S."/>
            <person name="Deole R."/>
            <person name="Brettin T.S."/>
            <person name="Bruce D."/>
            <person name="Delano S.F."/>
            <person name="Detter J.C."/>
            <person name="Gleasner C.D."/>
            <person name="Han C.S."/>
            <person name="Misra M."/>
            <person name="Reitenga K.G."/>
            <person name="Mikhailova N."/>
            <person name="Woyke T."/>
            <person name="Pitluck S."/>
            <person name="Nolan M."/>
            <person name="Land M.L."/>
            <person name="Saunders E."/>
            <person name="Tapia R."/>
            <person name="Lapidus A."/>
            <person name="Ivanova N."/>
            <person name="Hoff W.D."/>
        </authorList>
    </citation>
    <scope>NUCLEOTIDE SEQUENCE [LARGE SCALE GENOMIC DNA]</scope>
    <source>
        <strain evidence="13">DSM 244 / SL1</strain>
    </source>
</reference>
<dbReference type="PANTHER" id="PTHR47245">
    <property type="entry name" value="PEPTIDYLPROLYL ISOMERASE"/>
    <property type="match status" value="1"/>
</dbReference>
<dbReference type="AlphaFoldDB" id="A1WTQ9"/>
<keyword evidence="6 9" id="KW-0697">Rotamase</keyword>
<dbReference type="InterPro" id="IPR000297">
    <property type="entry name" value="PPIase_PpiC"/>
</dbReference>
<evidence type="ECO:0000256" key="6">
    <source>
        <dbReference type="ARBA" id="ARBA00023110"/>
    </source>
</evidence>
<feature type="region of interest" description="Disordered" evidence="10">
    <location>
        <begin position="293"/>
        <end position="321"/>
    </location>
</feature>
<comment type="similarity">
    <text evidence="3">Belongs to the NifZ family.</text>
</comment>
<evidence type="ECO:0000256" key="7">
    <source>
        <dbReference type="ARBA" id="ARBA00023231"/>
    </source>
</evidence>
<protein>
    <recommendedName>
        <fullName evidence="4">peptidylprolyl isomerase</fullName>
        <ecNumber evidence="4">5.2.1.8</ecNumber>
    </recommendedName>
</protein>
<evidence type="ECO:0000256" key="3">
    <source>
        <dbReference type="ARBA" id="ARBA00008027"/>
    </source>
</evidence>
<evidence type="ECO:0000256" key="1">
    <source>
        <dbReference type="ARBA" id="ARBA00000971"/>
    </source>
</evidence>
<dbReference type="InterPro" id="IPR050245">
    <property type="entry name" value="PrsA_foldase"/>
</dbReference>
<evidence type="ECO:0000259" key="11">
    <source>
        <dbReference type="PROSITE" id="PS50198"/>
    </source>
</evidence>
<dbReference type="PANTHER" id="PTHR47245:SF1">
    <property type="entry name" value="FOLDASE PROTEIN PRSA"/>
    <property type="match status" value="1"/>
</dbReference>
<evidence type="ECO:0000256" key="10">
    <source>
        <dbReference type="SAM" id="MobiDB-lite"/>
    </source>
</evidence>
<keyword evidence="5" id="KW-0732">Signal</keyword>
<dbReference type="Proteomes" id="UP000000647">
    <property type="component" value="Chromosome"/>
</dbReference>
<sequence>MLPQFRIGAAVRVTRNIRNDGTYPGVARGELLVPRGSVGYVRDVGTFLQDQIIYTVFFLDQDRMVGCREEELMDAASHWVETRFECRDRVTPTRRLAVQGEVVAEPGAVGEILRVVRDAPTGPAYQVRFPGHTLQVPEHALAALAAEVPAVTDEDVERFYHENPERFRRDETRTVRHLLITINDDFPENTRQRAWARAEKLTGKLAADPRGFAAAAERHSECPSALHGGLVGRVPRGQLHEELDAALFEMAAGEVRGPVETAMGLHVLLCETIHPPDVAPLDDELRERIRGALQEQRARQVQRDRARIGQGGESHEPSGVG</sequence>
<feature type="compositionally biased region" description="Basic and acidic residues" evidence="10">
    <location>
        <begin position="293"/>
        <end position="307"/>
    </location>
</feature>
<name>A1WTQ9_HALHL</name>
<comment type="catalytic activity">
    <reaction evidence="1">
        <text>[protein]-peptidylproline (omega=180) = [protein]-peptidylproline (omega=0)</text>
        <dbReference type="Rhea" id="RHEA:16237"/>
        <dbReference type="Rhea" id="RHEA-COMP:10747"/>
        <dbReference type="Rhea" id="RHEA-COMP:10748"/>
        <dbReference type="ChEBI" id="CHEBI:83833"/>
        <dbReference type="ChEBI" id="CHEBI:83834"/>
        <dbReference type="EC" id="5.2.1.8"/>
    </reaction>
</comment>
<evidence type="ECO:0000256" key="9">
    <source>
        <dbReference type="PROSITE-ProRule" id="PRU00278"/>
    </source>
</evidence>